<evidence type="ECO:0000313" key="4">
    <source>
        <dbReference type="WBParaSite" id="ACRNAN_scaffold874.g12449.t1"/>
    </source>
</evidence>
<feature type="region of interest" description="Disordered" evidence="1">
    <location>
        <begin position="34"/>
        <end position="62"/>
    </location>
</feature>
<protein>
    <submittedName>
        <fullName evidence="4">Uncharacterized protein</fullName>
    </submittedName>
</protein>
<feature type="chain" id="PRO_5037954601" evidence="2">
    <location>
        <begin position="21"/>
        <end position="323"/>
    </location>
</feature>
<sequence>MNKLYYLFLTIFAVVQVIKGTTEETTTIEVTTLNSPTTGKEDTRTTEGTAAKTGTAATEDTRTTEGTIAKTGTAATEDTIATAGTTTTQPITTKTTLSGVKTTPENVNKGAQLLFSCSANTCSFEFIVPELLLRHVNPDQLKQTIDLLSDQISSVKTELDLAKLNETTYSEAEIMKNILFPIVILGSFLGIIYSQNDATFSWDCTDISCDFTFTIPEALVKYVDPTELNNAITNITNQLTYIQNAISSVQATEITYTGEVNGLLGQVNGTYEALSSNITSGVGALLAGVENQTAQNYVTADQYLRRAYCFLNGEVSDVCANLP</sequence>
<evidence type="ECO:0000313" key="3">
    <source>
        <dbReference type="Proteomes" id="UP000887540"/>
    </source>
</evidence>
<proteinExistence type="predicted"/>
<organism evidence="3 4">
    <name type="scientific">Acrobeloides nanus</name>
    <dbReference type="NCBI Taxonomy" id="290746"/>
    <lineage>
        <taxon>Eukaryota</taxon>
        <taxon>Metazoa</taxon>
        <taxon>Ecdysozoa</taxon>
        <taxon>Nematoda</taxon>
        <taxon>Chromadorea</taxon>
        <taxon>Rhabditida</taxon>
        <taxon>Tylenchina</taxon>
        <taxon>Cephalobomorpha</taxon>
        <taxon>Cephaloboidea</taxon>
        <taxon>Cephalobidae</taxon>
        <taxon>Acrobeloides</taxon>
    </lineage>
</organism>
<reference evidence="4" key="1">
    <citation type="submission" date="2022-11" db="UniProtKB">
        <authorList>
            <consortium name="WormBaseParasite"/>
        </authorList>
    </citation>
    <scope>IDENTIFICATION</scope>
</reference>
<evidence type="ECO:0000256" key="1">
    <source>
        <dbReference type="SAM" id="MobiDB-lite"/>
    </source>
</evidence>
<dbReference type="AlphaFoldDB" id="A0A914EJ23"/>
<feature type="signal peptide" evidence="2">
    <location>
        <begin position="1"/>
        <end position="20"/>
    </location>
</feature>
<accession>A0A914EJ23</accession>
<dbReference type="WBParaSite" id="ACRNAN_scaffold874.g12449.t1">
    <property type="protein sequence ID" value="ACRNAN_scaffold874.g12449.t1"/>
    <property type="gene ID" value="ACRNAN_scaffold874.g12449"/>
</dbReference>
<keyword evidence="3" id="KW-1185">Reference proteome</keyword>
<evidence type="ECO:0000256" key="2">
    <source>
        <dbReference type="SAM" id="SignalP"/>
    </source>
</evidence>
<dbReference type="Proteomes" id="UP000887540">
    <property type="component" value="Unplaced"/>
</dbReference>
<keyword evidence="2" id="KW-0732">Signal</keyword>
<feature type="compositionally biased region" description="Low complexity" evidence="1">
    <location>
        <begin position="46"/>
        <end position="62"/>
    </location>
</feature>
<name>A0A914EJ23_9BILA</name>